<accession>A0A919Y279</accession>
<evidence type="ECO:0000313" key="1">
    <source>
        <dbReference type="EMBL" id="GIO42766.1"/>
    </source>
</evidence>
<name>A0A919Y279_9BACL</name>
<gene>
    <name evidence="1" type="ORF">J41TS4_25240</name>
</gene>
<comment type="caution">
    <text evidence="1">The sequence shown here is derived from an EMBL/GenBank/DDBJ whole genome shotgun (WGS) entry which is preliminary data.</text>
</comment>
<dbReference type="AlphaFoldDB" id="A0A919Y279"/>
<sequence>MSIRPRRDLYKDPEIRMQFITRLETSFFTICNVKLIIKYKQRMNNENKSCVFYPIIDFIGFHWQYGLLQHKL</sequence>
<protein>
    <submittedName>
        <fullName evidence="1">Uncharacterized protein</fullName>
    </submittedName>
</protein>
<evidence type="ECO:0000313" key="2">
    <source>
        <dbReference type="Proteomes" id="UP000678895"/>
    </source>
</evidence>
<organism evidence="1 2">
    <name type="scientific">Paenibacillus apis</name>
    <dbReference type="NCBI Taxonomy" id="1792174"/>
    <lineage>
        <taxon>Bacteria</taxon>
        <taxon>Bacillati</taxon>
        <taxon>Bacillota</taxon>
        <taxon>Bacilli</taxon>
        <taxon>Bacillales</taxon>
        <taxon>Paenibacillaceae</taxon>
        <taxon>Paenibacillus</taxon>
    </lineage>
</organism>
<proteinExistence type="predicted"/>
<keyword evidence="2" id="KW-1185">Reference proteome</keyword>
<reference evidence="1" key="1">
    <citation type="submission" date="2021-03" db="EMBL/GenBank/DDBJ databases">
        <title>Antimicrobial resistance genes in bacteria isolated from Japanese honey, and their potential for conferring macrolide and lincosamide resistance in the American foulbrood pathogen Paenibacillus larvae.</title>
        <authorList>
            <person name="Okamoto M."/>
            <person name="Kumagai M."/>
            <person name="Kanamori H."/>
            <person name="Takamatsu D."/>
        </authorList>
    </citation>
    <scope>NUCLEOTIDE SEQUENCE</scope>
    <source>
        <strain evidence="1">J41TS4</strain>
    </source>
</reference>
<dbReference type="Proteomes" id="UP000678895">
    <property type="component" value="Unassembled WGS sequence"/>
</dbReference>
<dbReference type="EMBL" id="BORS01000008">
    <property type="protein sequence ID" value="GIO42766.1"/>
    <property type="molecule type" value="Genomic_DNA"/>
</dbReference>